<dbReference type="Proteomes" id="UP000663942">
    <property type="component" value="Chromosome"/>
</dbReference>
<evidence type="ECO:0000313" key="2">
    <source>
        <dbReference type="EMBL" id="QTC86439.1"/>
    </source>
</evidence>
<feature type="transmembrane region" description="Helical" evidence="1">
    <location>
        <begin position="42"/>
        <end position="62"/>
    </location>
</feature>
<proteinExistence type="predicted"/>
<feature type="transmembrane region" description="Helical" evidence="1">
    <location>
        <begin position="74"/>
        <end position="95"/>
    </location>
</feature>
<dbReference type="EMBL" id="CP062006">
    <property type="protein sequence ID" value="QTC86439.1"/>
    <property type="molecule type" value="Genomic_DNA"/>
</dbReference>
<evidence type="ECO:0000313" key="3">
    <source>
        <dbReference type="Proteomes" id="UP000663942"/>
    </source>
</evidence>
<dbReference type="RefSeq" id="WP_207821802.1">
    <property type="nucleotide sequence ID" value="NZ_CP062006.1"/>
</dbReference>
<keyword evidence="1" id="KW-0472">Membrane</keyword>
<gene>
    <name evidence="2" type="ORF">IFE19_09680</name>
</gene>
<reference evidence="2 3" key="1">
    <citation type="submission" date="2020-09" db="EMBL/GenBank/DDBJ databases">
        <title>Brevundimonas sp. LVF1 isolated from an oligotrophic pond in Goettingen, Germany.</title>
        <authorList>
            <person name="Friedrich I."/>
            <person name="Klassen A."/>
            <person name="Neubauer H."/>
            <person name="Schneider D."/>
            <person name="Hertel R."/>
            <person name="Daniel R."/>
        </authorList>
    </citation>
    <scope>NUCLEOTIDE SEQUENCE [LARGE SCALE GENOMIC DNA]</scope>
    <source>
        <strain evidence="2 3">LVF1</strain>
    </source>
</reference>
<organism evidence="2 3">
    <name type="scientific">Brevundimonas pondensis</name>
    <dbReference type="NCBI Taxonomy" id="2774189"/>
    <lineage>
        <taxon>Bacteria</taxon>
        <taxon>Pseudomonadati</taxon>
        <taxon>Pseudomonadota</taxon>
        <taxon>Alphaproteobacteria</taxon>
        <taxon>Caulobacterales</taxon>
        <taxon>Caulobacteraceae</taxon>
        <taxon>Brevundimonas</taxon>
    </lineage>
</organism>
<name>A0ABX7SFW2_9CAUL</name>
<accession>A0ABX7SFW2</accession>
<protein>
    <submittedName>
        <fullName evidence="2">Uncharacterized protein</fullName>
    </submittedName>
</protein>
<evidence type="ECO:0000256" key="1">
    <source>
        <dbReference type="SAM" id="Phobius"/>
    </source>
</evidence>
<sequence>MRRWLRMTGGLLIWAVHFVGVYLISSAADVWSSTEAGSARWIGLAFSIGCLLCVIALAVWLVRGRRVGSRAEAWERRVGLTGALVAGIGVLWQTAPLAF</sequence>
<keyword evidence="3" id="KW-1185">Reference proteome</keyword>
<keyword evidence="1" id="KW-1133">Transmembrane helix</keyword>
<keyword evidence="1" id="KW-0812">Transmembrane</keyword>